<proteinExistence type="predicted"/>
<dbReference type="Proteomes" id="UP001177003">
    <property type="component" value="Chromosome 2"/>
</dbReference>
<dbReference type="EMBL" id="OX465078">
    <property type="protein sequence ID" value="CAI9271182.1"/>
    <property type="molecule type" value="Genomic_DNA"/>
</dbReference>
<accession>A0AA35VYM3</accession>
<keyword evidence="2" id="KW-1185">Reference proteome</keyword>
<sequence length="131" mass="14042">MVLYAPTIDDSLSSKGDAPILNETSTNAASASPDTSSTVVLSSAVHLLDRLPSLGLQFKYSSFIQPNIDIEGNSLGYWLISICVFSFCPPSCANSVAYSQDSPPNSVVQEVIPVDGVEKLLVREKEHLVLL</sequence>
<name>A0AA35VYM3_LACSI</name>
<dbReference type="AlphaFoldDB" id="A0AA35VYM3"/>
<protein>
    <submittedName>
        <fullName evidence="1">Uncharacterized protein</fullName>
    </submittedName>
</protein>
<evidence type="ECO:0000313" key="2">
    <source>
        <dbReference type="Proteomes" id="UP001177003"/>
    </source>
</evidence>
<gene>
    <name evidence="1" type="ORF">LSALG_LOCUS11460</name>
</gene>
<organism evidence="1 2">
    <name type="scientific">Lactuca saligna</name>
    <name type="common">Willowleaf lettuce</name>
    <dbReference type="NCBI Taxonomy" id="75948"/>
    <lineage>
        <taxon>Eukaryota</taxon>
        <taxon>Viridiplantae</taxon>
        <taxon>Streptophyta</taxon>
        <taxon>Embryophyta</taxon>
        <taxon>Tracheophyta</taxon>
        <taxon>Spermatophyta</taxon>
        <taxon>Magnoliopsida</taxon>
        <taxon>eudicotyledons</taxon>
        <taxon>Gunneridae</taxon>
        <taxon>Pentapetalae</taxon>
        <taxon>asterids</taxon>
        <taxon>campanulids</taxon>
        <taxon>Asterales</taxon>
        <taxon>Asteraceae</taxon>
        <taxon>Cichorioideae</taxon>
        <taxon>Cichorieae</taxon>
        <taxon>Lactucinae</taxon>
        <taxon>Lactuca</taxon>
    </lineage>
</organism>
<evidence type="ECO:0000313" key="1">
    <source>
        <dbReference type="EMBL" id="CAI9271182.1"/>
    </source>
</evidence>
<reference evidence="1" key="1">
    <citation type="submission" date="2023-04" db="EMBL/GenBank/DDBJ databases">
        <authorList>
            <person name="Vijverberg K."/>
            <person name="Xiong W."/>
            <person name="Schranz E."/>
        </authorList>
    </citation>
    <scope>NUCLEOTIDE SEQUENCE</scope>
</reference>